<comment type="subcellular location">
    <subcellularLocation>
        <location evidence="1">Nucleus</location>
    </subcellularLocation>
</comment>
<dbReference type="SMART" id="SM00386">
    <property type="entry name" value="HAT"/>
    <property type="match status" value="2"/>
</dbReference>
<dbReference type="Gene3D" id="1.25.40.10">
    <property type="entry name" value="Tetratricopeptide repeat domain"/>
    <property type="match status" value="1"/>
</dbReference>
<reference evidence="8" key="1">
    <citation type="submission" date="2018-07" db="EMBL/GenBank/DDBJ databases">
        <title>Comparative genomics of catfishes provides insights into carnivory and benthic adaptation.</title>
        <authorList>
            <person name="Zhang Y."/>
            <person name="Wang D."/>
            <person name="Peng Z."/>
            <person name="Zheng S."/>
            <person name="Shao F."/>
            <person name="Tao W."/>
        </authorList>
    </citation>
    <scope>NUCLEOTIDE SEQUENCE</scope>
    <source>
        <strain evidence="8">Chongqing</strain>
    </source>
</reference>
<dbReference type="GO" id="GO:0071007">
    <property type="term" value="C:U2-type catalytic step 2 spliceosome"/>
    <property type="evidence" value="ECO:0007669"/>
    <property type="project" value="TreeGrafter"/>
</dbReference>
<keyword evidence="3" id="KW-0507">mRNA processing</keyword>
<dbReference type="InterPro" id="IPR011990">
    <property type="entry name" value="TPR-like_helical_dom_sf"/>
</dbReference>
<comment type="caution">
    <text evidence="8">The sequence shown here is derived from an EMBL/GenBank/DDBJ whole genome shotgun (WGS) entry which is preliminary data.</text>
</comment>
<evidence type="ECO:0000256" key="2">
    <source>
        <dbReference type="ARBA" id="ARBA00008644"/>
    </source>
</evidence>
<keyword evidence="4" id="KW-0677">Repeat</keyword>
<dbReference type="GO" id="GO:0071011">
    <property type="term" value="C:precatalytic spliceosome"/>
    <property type="evidence" value="ECO:0007669"/>
    <property type="project" value="TreeGrafter"/>
</dbReference>
<dbReference type="SUPFAM" id="SSF48452">
    <property type="entry name" value="TPR-like"/>
    <property type="match status" value="1"/>
</dbReference>
<evidence type="ECO:0000256" key="5">
    <source>
        <dbReference type="ARBA" id="ARBA00023187"/>
    </source>
</evidence>
<keyword evidence="6" id="KW-0539">Nucleus</keyword>
<evidence type="ECO:0000256" key="1">
    <source>
        <dbReference type="ARBA" id="ARBA00004123"/>
    </source>
</evidence>
<dbReference type="GO" id="GO:0000974">
    <property type="term" value="C:Prp19 complex"/>
    <property type="evidence" value="ECO:0007669"/>
    <property type="project" value="TreeGrafter"/>
</dbReference>
<feature type="region of interest" description="Disordered" evidence="7">
    <location>
        <begin position="55"/>
        <end position="82"/>
    </location>
</feature>
<protein>
    <submittedName>
        <fullName evidence="8">Crooked neck-like protein 1</fullName>
    </submittedName>
</protein>
<dbReference type="Proteomes" id="UP001205998">
    <property type="component" value="Unassembled WGS sequence"/>
</dbReference>
<evidence type="ECO:0000256" key="3">
    <source>
        <dbReference type="ARBA" id="ARBA00022664"/>
    </source>
</evidence>
<dbReference type="AlphaFoldDB" id="A0AAD5FBF2"/>
<evidence type="ECO:0000313" key="9">
    <source>
        <dbReference type="Proteomes" id="UP001205998"/>
    </source>
</evidence>
<feature type="compositionally biased region" description="Basic and acidic residues" evidence="7">
    <location>
        <begin position="62"/>
        <end position="81"/>
    </location>
</feature>
<keyword evidence="5" id="KW-0508">mRNA splicing</keyword>
<dbReference type="GO" id="GO:0071014">
    <property type="term" value="C:post-mRNA release spliceosomal complex"/>
    <property type="evidence" value="ECO:0007669"/>
    <property type="project" value="TreeGrafter"/>
</dbReference>
<evidence type="ECO:0000256" key="6">
    <source>
        <dbReference type="ARBA" id="ARBA00023242"/>
    </source>
</evidence>
<keyword evidence="9" id="KW-1185">Reference proteome</keyword>
<gene>
    <name evidence="8" type="ORF">C0J50_5912</name>
</gene>
<name>A0AAD5FBF2_SILAS</name>
<dbReference type="InterPro" id="IPR003107">
    <property type="entry name" value="HAT"/>
</dbReference>
<comment type="similarity">
    <text evidence="2">Belongs to the crooked-neck family.</text>
</comment>
<evidence type="ECO:0000256" key="4">
    <source>
        <dbReference type="ARBA" id="ARBA00022737"/>
    </source>
</evidence>
<evidence type="ECO:0000256" key="7">
    <source>
        <dbReference type="SAM" id="MobiDB-lite"/>
    </source>
</evidence>
<organism evidence="8 9">
    <name type="scientific">Silurus asotus</name>
    <name type="common">Amur catfish</name>
    <name type="synonym">Parasilurus asotus</name>
    <dbReference type="NCBI Taxonomy" id="30991"/>
    <lineage>
        <taxon>Eukaryota</taxon>
        <taxon>Metazoa</taxon>
        <taxon>Chordata</taxon>
        <taxon>Craniata</taxon>
        <taxon>Vertebrata</taxon>
        <taxon>Euteleostomi</taxon>
        <taxon>Actinopterygii</taxon>
        <taxon>Neopterygii</taxon>
        <taxon>Teleostei</taxon>
        <taxon>Ostariophysi</taxon>
        <taxon>Siluriformes</taxon>
        <taxon>Siluridae</taxon>
        <taxon>Silurus</taxon>
    </lineage>
</organism>
<sequence>MNSEQEFGTSADMDLKLMPKQVDTGWEEYYDYIFLKDAANQPNLKLLSMAKMWKKQQQQDQDQEKQDAEKDQSTEPTQPRDEQEETMFYIVHYIVSITQLDPKNWIKYARFEDARLQCSREKSVKETLEALHLPVDQLRSLRGAGSQEPAGNAGGRAATGITSMTFQNRQPFIFAKIWLLYANFKIRQKNLKNARRCLGTSFGKCQKNKLFKGYIMLELKLMEFNRCRKLYEKFIVYCLENYTTWINFTRLEMSLGETARARAIYDLSISQPRLDMPEVLPTCCVLSTVLNFTYTFLCF</sequence>
<accession>A0AAD5FBF2</accession>
<proteinExistence type="inferred from homology"/>
<dbReference type="GO" id="GO:0000245">
    <property type="term" value="P:spliceosomal complex assembly"/>
    <property type="evidence" value="ECO:0007669"/>
    <property type="project" value="TreeGrafter"/>
</dbReference>
<dbReference type="PANTHER" id="PTHR11246">
    <property type="entry name" value="PRE-MRNA SPLICING FACTOR"/>
    <property type="match status" value="1"/>
</dbReference>
<dbReference type="EMBL" id="MU578245">
    <property type="protein sequence ID" value="KAI5609417.1"/>
    <property type="molecule type" value="Genomic_DNA"/>
</dbReference>
<dbReference type="InterPro" id="IPR045075">
    <property type="entry name" value="Syf1-like"/>
</dbReference>
<evidence type="ECO:0000313" key="8">
    <source>
        <dbReference type="EMBL" id="KAI5609417.1"/>
    </source>
</evidence>
<dbReference type="PANTHER" id="PTHR11246:SF3">
    <property type="entry name" value="CROOKED NECK-LIKE PROTEIN 1"/>
    <property type="match status" value="1"/>
</dbReference>